<dbReference type="PANTHER" id="PTHR36932:SF1">
    <property type="entry name" value="CAPSULAR POLYSACCHARIDE BIOSYNTHESIS PROTEIN"/>
    <property type="match status" value="1"/>
</dbReference>
<evidence type="ECO:0000313" key="1">
    <source>
        <dbReference type="EMBL" id="AWL99653.1"/>
    </source>
</evidence>
<reference evidence="1 2" key="2">
    <citation type="journal article" date="2019" name="Int. J. Syst. Evol. Microbiol.">
        <title>Description and complete genome sequence of Bradyrhizobium amphicarpaeae sp. nov., harbouring photosystem and nitrogen-fixation genes.</title>
        <authorList>
            <person name="Bromfield E.S.P."/>
            <person name="Cloutier S."/>
            <person name="Nguyen H.D.T."/>
        </authorList>
    </citation>
    <scope>NUCLEOTIDE SEQUENCE [LARGE SCALE GENOMIC DNA]</scope>
    <source>
        <strain evidence="1 2">39S1MB</strain>
    </source>
</reference>
<reference evidence="1 2" key="1">
    <citation type="journal article" date="2017" name="Syst. Appl. Microbiol.">
        <title>Soybeans inoculated with root zone soils of Canadian native legumes harbour diverse and novel Bradyrhizobium spp. that possess agricultural potential.</title>
        <authorList>
            <person name="Bromfield E.S.P."/>
            <person name="Cloutier S."/>
            <person name="Tambong J.T."/>
            <person name="Tran Thi T.V."/>
        </authorList>
    </citation>
    <scope>NUCLEOTIDE SEQUENCE [LARGE SCALE GENOMIC DNA]</scope>
    <source>
        <strain evidence="1 2">39S1MB</strain>
    </source>
</reference>
<protein>
    <recommendedName>
        <fullName evidence="3">Phenylacetate--CoA ligase family protein</fullName>
    </recommendedName>
</protein>
<dbReference type="AlphaFoldDB" id="A0A2U8PPJ4"/>
<dbReference type="PANTHER" id="PTHR36932">
    <property type="entry name" value="CAPSULAR POLYSACCHARIDE BIOSYNTHESIS PROTEIN"/>
    <property type="match status" value="1"/>
</dbReference>
<dbReference type="InterPro" id="IPR053158">
    <property type="entry name" value="CapK_Type1_Caps_Biosynth"/>
</dbReference>
<gene>
    <name evidence="1" type="ORF">CIT40_06155</name>
</gene>
<dbReference type="RefSeq" id="WP_109862215.1">
    <property type="nucleotide sequence ID" value="NZ_CP029426.2"/>
</dbReference>
<proteinExistence type="predicted"/>
<dbReference type="InterPro" id="IPR042099">
    <property type="entry name" value="ANL_N_sf"/>
</dbReference>
<accession>A0A2U8PPJ4</accession>
<name>A0A2U8PPJ4_9BRAD</name>
<dbReference type="EMBL" id="CP029426">
    <property type="protein sequence ID" value="AWL99653.1"/>
    <property type="molecule type" value="Genomic_DNA"/>
</dbReference>
<dbReference type="SUPFAM" id="SSF56801">
    <property type="entry name" value="Acetyl-CoA synthetase-like"/>
    <property type="match status" value="1"/>
</dbReference>
<dbReference type="OrthoDB" id="580775at2"/>
<keyword evidence="2" id="KW-1185">Reference proteome</keyword>
<dbReference type="Proteomes" id="UP000215884">
    <property type="component" value="Chromosome"/>
</dbReference>
<evidence type="ECO:0008006" key="3">
    <source>
        <dbReference type="Google" id="ProtNLM"/>
    </source>
</evidence>
<evidence type="ECO:0000313" key="2">
    <source>
        <dbReference type="Proteomes" id="UP000215884"/>
    </source>
</evidence>
<dbReference type="Gene3D" id="3.40.50.12780">
    <property type="entry name" value="N-terminal domain of ligase-like"/>
    <property type="match status" value="1"/>
</dbReference>
<sequence>MSLKTFLKSSSIGDILVRRTPLLYGHYRKLLRRTQNATADERCAARARLTSHTLRLARETAYARAQGLRGVYEDWPILEKATLRDCAETMTRKSLLPAGKAETGGSTGIPVGLTRSWQSVVFEQAALDHLVAQHGGVEWYRARIAVLRADNIKDPSDTSPPFWKLQRNGMMLAMSAVHLNANTVSAYGDALAQFKPNILWVYPSALESLCGLINGQATNIASLNMVLSSSEVLSNEVHRLGERTFGTPVLDYYGQAERVSLSYSIDGLNHYFMPLYGRVELVYSHSEEDHDLYDVIGTSYWNDAQPLVRYRTGDHARLPKGLIGPALDDIALGLRPFLGIAGRSDEFVLAPDGTRILGINHIPRGIPNIVQMQLHQRRADHVEIWIIPKTGFSEETQKLILAKARLKIPASISIEIVQVSGLHRTARGKAPLLVRHL</sequence>
<organism evidence="1 2">
    <name type="scientific">Bradyrhizobium amphicarpaeae</name>
    <dbReference type="NCBI Taxonomy" id="1404768"/>
    <lineage>
        <taxon>Bacteria</taxon>
        <taxon>Pseudomonadati</taxon>
        <taxon>Pseudomonadota</taxon>
        <taxon>Alphaproteobacteria</taxon>
        <taxon>Hyphomicrobiales</taxon>
        <taxon>Nitrobacteraceae</taxon>
        <taxon>Bradyrhizobium</taxon>
    </lineage>
</organism>
<dbReference type="KEGG" id="brq:CIT40_06155"/>